<name>A0ABX1JM83_9MICC</name>
<keyword evidence="2" id="KW-0808">Transferase</keyword>
<dbReference type="CDD" id="cd02440">
    <property type="entry name" value="AdoMet_MTases"/>
    <property type="match status" value="1"/>
</dbReference>
<dbReference type="SUPFAM" id="SSF53335">
    <property type="entry name" value="S-adenosyl-L-methionine-dependent methyltransferases"/>
    <property type="match status" value="1"/>
</dbReference>
<comment type="caution">
    <text evidence="5">The sequence shown here is derived from an EMBL/GenBank/DDBJ whole genome shotgun (WGS) entry which is preliminary data.</text>
</comment>
<dbReference type="PANTHER" id="PTHR43464:SF19">
    <property type="entry name" value="UBIQUINONE BIOSYNTHESIS O-METHYLTRANSFERASE, MITOCHONDRIAL"/>
    <property type="match status" value="1"/>
</dbReference>
<dbReference type="PANTHER" id="PTHR43464">
    <property type="entry name" value="METHYLTRANSFERASE"/>
    <property type="match status" value="1"/>
</dbReference>
<keyword evidence="3" id="KW-0949">S-adenosyl-L-methionine</keyword>
<evidence type="ECO:0000313" key="5">
    <source>
        <dbReference type="EMBL" id="NKX49175.1"/>
    </source>
</evidence>
<dbReference type="NCBIfam" id="NF004851">
    <property type="entry name" value="PRK06202.1"/>
    <property type="match status" value="1"/>
</dbReference>
<keyword evidence="6" id="KW-1185">Reference proteome</keyword>
<evidence type="ECO:0000256" key="2">
    <source>
        <dbReference type="ARBA" id="ARBA00022679"/>
    </source>
</evidence>
<gene>
    <name evidence="5" type="ORF">HER39_00975</name>
</gene>
<protein>
    <submittedName>
        <fullName evidence="5">Methyltransferase domain-containing protein</fullName>
    </submittedName>
</protein>
<dbReference type="GO" id="GO:0032259">
    <property type="term" value="P:methylation"/>
    <property type="evidence" value="ECO:0007669"/>
    <property type="project" value="UniProtKB-KW"/>
</dbReference>
<proteinExistence type="predicted"/>
<dbReference type="GO" id="GO:0008168">
    <property type="term" value="F:methyltransferase activity"/>
    <property type="evidence" value="ECO:0007669"/>
    <property type="project" value="UniProtKB-KW"/>
</dbReference>
<sequence length="241" mass="26360">MSFLARRATDAVEEMDRPDCDPATLRRTYSQFALVNRAVSGWRRAYLRQLRPRLAAAAAGGPQRPATLLDIGCGAGDVARSLARWAAADGLPLAITAIDPDERAYAYAASRPAVPGLAFRQAFSSELVAEGARYDVVISNHILHHLSPSELEGLLADSRALCGSLALHSDIARSALAYVLFAARTLPFFHRSYIRRDGLPSIRRSYTAGELRRAVPPEWKVVQDSVFRTHLVFEPPAAPRA</sequence>
<evidence type="ECO:0000256" key="3">
    <source>
        <dbReference type="ARBA" id="ARBA00022691"/>
    </source>
</evidence>
<dbReference type="InterPro" id="IPR029063">
    <property type="entry name" value="SAM-dependent_MTases_sf"/>
</dbReference>
<dbReference type="InterPro" id="IPR041698">
    <property type="entry name" value="Methyltransf_25"/>
</dbReference>
<evidence type="ECO:0000313" key="6">
    <source>
        <dbReference type="Proteomes" id="UP000523795"/>
    </source>
</evidence>
<keyword evidence="1 5" id="KW-0489">Methyltransferase</keyword>
<dbReference type="Pfam" id="PF13649">
    <property type="entry name" value="Methyltransf_25"/>
    <property type="match status" value="1"/>
</dbReference>
<accession>A0ABX1JM83</accession>
<dbReference type="Proteomes" id="UP000523795">
    <property type="component" value="Unassembled WGS sequence"/>
</dbReference>
<evidence type="ECO:0000256" key="1">
    <source>
        <dbReference type="ARBA" id="ARBA00022603"/>
    </source>
</evidence>
<evidence type="ECO:0000259" key="4">
    <source>
        <dbReference type="Pfam" id="PF13649"/>
    </source>
</evidence>
<dbReference type="EMBL" id="JAAZSR010000006">
    <property type="protein sequence ID" value="NKX49175.1"/>
    <property type="molecule type" value="Genomic_DNA"/>
</dbReference>
<reference evidence="5 6" key="1">
    <citation type="submission" date="2020-04" db="EMBL/GenBank/DDBJ databases">
        <authorList>
            <person name="Liu S."/>
        </authorList>
    </citation>
    <scope>NUCLEOTIDE SEQUENCE [LARGE SCALE GENOMIC DNA]</scope>
    <source>
        <strain evidence="5 6">CGMCC 1.15091</strain>
    </source>
</reference>
<dbReference type="Gene3D" id="3.40.50.150">
    <property type="entry name" value="Vaccinia Virus protein VP39"/>
    <property type="match status" value="1"/>
</dbReference>
<feature type="domain" description="Methyltransferase" evidence="4">
    <location>
        <begin position="69"/>
        <end position="159"/>
    </location>
</feature>
<organism evidence="5 6">
    <name type="scientific">Arthrobacter deserti</name>
    <dbReference type="NCBI Taxonomy" id="1742687"/>
    <lineage>
        <taxon>Bacteria</taxon>
        <taxon>Bacillati</taxon>
        <taxon>Actinomycetota</taxon>
        <taxon>Actinomycetes</taxon>
        <taxon>Micrococcales</taxon>
        <taxon>Micrococcaceae</taxon>
        <taxon>Arthrobacter</taxon>
    </lineage>
</organism>